<dbReference type="STRING" id="690567.470"/>
<dbReference type="NCBIfam" id="TIGR00444">
    <property type="entry name" value="mazG"/>
    <property type="match status" value="1"/>
</dbReference>
<evidence type="ECO:0000313" key="2">
    <source>
        <dbReference type="EMBL" id="CFX10449.1"/>
    </source>
</evidence>
<dbReference type="GO" id="GO:0046061">
    <property type="term" value="P:dATP catabolic process"/>
    <property type="evidence" value="ECO:0007669"/>
    <property type="project" value="TreeGrafter"/>
</dbReference>
<proteinExistence type="predicted"/>
<dbReference type="PANTHER" id="PTHR30522:SF0">
    <property type="entry name" value="NUCLEOSIDE TRIPHOSPHATE PYROPHOSPHOHYDROLASE"/>
    <property type="match status" value="1"/>
</dbReference>
<dbReference type="SUPFAM" id="SSF101386">
    <property type="entry name" value="all-alpha NTP pyrophosphatases"/>
    <property type="match status" value="2"/>
</dbReference>
<evidence type="ECO:0000259" key="1">
    <source>
        <dbReference type="Pfam" id="PF03819"/>
    </source>
</evidence>
<dbReference type="FunFam" id="1.10.287.1080:FF:000003">
    <property type="entry name" value="Nucleoside triphosphate pyrophosphohydrolase"/>
    <property type="match status" value="1"/>
</dbReference>
<feature type="domain" description="NTP pyrophosphohydrolase MazG-like" evidence="1">
    <location>
        <begin position="30"/>
        <end position="103"/>
    </location>
</feature>
<protein>
    <submittedName>
        <fullName evidence="2">NTP pyrophosphohydrolase MazG, bacterial</fullName>
    </submittedName>
</protein>
<dbReference type="GO" id="GO:0046047">
    <property type="term" value="P:TTP catabolic process"/>
    <property type="evidence" value="ECO:0007669"/>
    <property type="project" value="TreeGrafter"/>
</dbReference>
<dbReference type="CDD" id="cd11529">
    <property type="entry name" value="NTP-PPase_MazG_Cterm"/>
    <property type="match status" value="1"/>
</dbReference>
<dbReference type="GO" id="GO:0046052">
    <property type="term" value="P:UTP catabolic process"/>
    <property type="evidence" value="ECO:0007669"/>
    <property type="project" value="TreeGrafter"/>
</dbReference>
<dbReference type="CDD" id="cd11528">
    <property type="entry name" value="NTP-PPase_MazG_Nterm"/>
    <property type="match status" value="1"/>
</dbReference>
<dbReference type="Pfam" id="PF03819">
    <property type="entry name" value="MazG"/>
    <property type="match status" value="2"/>
</dbReference>
<keyword evidence="3" id="KW-1185">Reference proteome</keyword>
<dbReference type="InterPro" id="IPR011551">
    <property type="entry name" value="NTP_PyrPHydrolase_MazG"/>
</dbReference>
<dbReference type="Proteomes" id="UP000045545">
    <property type="component" value="Unassembled WGS sequence"/>
</dbReference>
<dbReference type="GO" id="GO:0047429">
    <property type="term" value="F:nucleoside triphosphate diphosphatase activity"/>
    <property type="evidence" value="ECO:0007669"/>
    <property type="project" value="InterPro"/>
</dbReference>
<dbReference type="EMBL" id="CGIH01000005">
    <property type="protein sequence ID" value="CFX10449.1"/>
    <property type="molecule type" value="Genomic_DNA"/>
</dbReference>
<dbReference type="PANTHER" id="PTHR30522">
    <property type="entry name" value="NUCLEOSIDE TRIPHOSPHATE PYROPHOSPHOHYDROLASE"/>
    <property type="match status" value="1"/>
</dbReference>
<sequence length="255" mass="28837">MGDNGQALEELIAIMDRLLGEGGCPWDQEQTHESLIRYLIEECYEVIEAINQQDMDELAIELGDLLLQVVFHAALAERAGAFDFADVARAVSKKMVDRHPHVFGNMDLKTADDVLNKWEGFKKKEGKKYLLEGIPNSLPALMRAEKMQEKAARVGFDWPDAVQAAAKFKEEVDELVAAQSAQEIREEMGDVLFALVNVARLQGIEPEQALQAANDKFERRFHYIEKKIEAAGERMEDYNLAQLDQIWDEAKTKGL</sequence>
<keyword evidence="2" id="KW-0378">Hydrolase</keyword>
<name>A0A0E3W2N0_9FIRM</name>
<dbReference type="OrthoDB" id="9808939at2"/>
<accession>A0A0E3W2N0</accession>
<dbReference type="InterPro" id="IPR004518">
    <property type="entry name" value="MazG-like_dom"/>
</dbReference>
<dbReference type="GO" id="GO:0006950">
    <property type="term" value="P:response to stress"/>
    <property type="evidence" value="ECO:0007669"/>
    <property type="project" value="UniProtKB-ARBA"/>
</dbReference>
<dbReference type="InterPro" id="IPR048011">
    <property type="entry name" value="NTP-PPase_MazG-like_C"/>
</dbReference>
<dbReference type="GO" id="GO:0046081">
    <property type="term" value="P:dUTP catabolic process"/>
    <property type="evidence" value="ECO:0007669"/>
    <property type="project" value="TreeGrafter"/>
</dbReference>
<dbReference type="NCBIfam" id="NF007113">
    <property type="entry name" value="PRK09562.1"/>
    <property type="match status" value="1"/>
</dbReference>
<dbReference type="GO" id="GO:0046076">
    <property type="term" value="P:dTTP catabolic process"/>
    <property type="evidence" value="ECO:0007669"/>
    <property type="project" value="TreeGrafter"/>
</dbReference>
<gene>
    <name evidence="2" type="ORF">470</name>
</gene>
<dbReference type="Gene3D" id="1.10.287.1080">
    <property type="entry name" value="MazG-like"/>
    <property type="match status" value="2"/>
</dbReference>
<feature type="domain" description="NTP pyrophosphohydrolase MazG-like" evidence="1">
    <location>
        <begin position="169"/>
        <end position="220"/>
    </location>
</feature>
<dbReference type="GO" id="GO:0006203">
    <property type="term" value="P:dGTP catabolic process"/>
    <property type="evidence" value="ECO:0007669"/>
    <property type="project" value="TreeGrafter"/>
</dbReference>
<dbReference type="InterPro" id="IPR048015">
    <property type="entry name" value="NTP-PPase_MazG-like_N"/>
</dbReference>
<dbReference type="AlphaFoldDB" id="A0A0E3W2N0"/>
<evidence type="ECO:0000313" key="3">
    <source>
        <dbReference type="Proteomes" id="UP000045545"/>
    </source>
</evidence>
<dbReference type="FunFam" id="1.10.287.1080:FF:000001">
    <property type="entry name" value="Nucleoside triphosphate pyrophosphohydrolase"/>
    <property type="match status" value="1"/>
</dbReference>
<dbReference type="RefSeq" id="WP_046495345.1">
    <property type="nucleotide sequence ID" value="NZ_CGIH01000005.1"/>
</dbReference>
<organism evidence="2 3">
    <name type="scientific">Syntrophomonas zehnderi OL-4</name>
    <dbReference type="NCBI Taxonomy" id="690567"/>
    <lineage>
        <taxon>Bacteria</taxon>
        <taxon>Bacillati</taxon>
        <taxon>Bacillota</taxon>
        <taxon>Clostridia</taxon>
        <taxon>Eubacteriales</taxon>
        <taxon>Syntrophomonadaceae</taxon>
        <taxon>Syntrophomonas</taxon>
    </lineage>
</organism>
<reference evidence="2 3" key="1">
    <citation type="submission" date="2015-03" db="EMBL/GenBank/DDBJ databases">
        <authorList>
            <person name="Murphy D."/>
        </authorList>
    </citation>
    <scope>NUCLEOTIDE SEQUENCE [LARGE SCALE GENOMIC DNA]</scope>
    <source>
        <strain evidence="2 3">OL-4</strain>
    </source>
</reference>